<dbReference type="EMBL" id="LGKP01000022">
    <property type="protein sequence ID" value="KPL85947.1"/>
    <property type="molecule type" value="Genomic_DNA"/>
</dbReference>
<dbReference type="AlphaFoldDB" id="A0A0P6Y0H5"/>
<proteinExistence type="predicted"/>
<evidence type="ECO:0000256" key="1">
    <source>
        <dbReference type="SAM" id="MobiDB-lite"/>
    </source>
</evidence>
<comment type="caution">
    <text evidence="2">The sequence shown here is derived from an EMBL/GenBank/DDBJ whole genome shotgun (WGS) entry which is preliminary data.</text>
</comment>
<feature type="compositionally biased region" description="Basic residues" evidence="1">
    <location>
        <begin position="1"/>
        <end position="21"/>
    </location>
</feature>
<evidence type="ECO:0000313" key="2">
    <source>
        <dbReference type="EMBL" id="KPL85947.1"/>
    </source>
</evidence>
<sequence length="125" mass="14085">MRSTKPRRTRSSQRGISKKHNNPQNEYERVLGDENPRRFPPAEGRKGGETMMGTGCWGSGIGSRGTAKDAKHTKGGFRRNITIPKTNMRGCWGMKTLGVSLRRRDGRVANCGRNRLLEIRSRCEI</sequence>
<reference evidence="2 3" key="1">
    <citation type="submission" date="2015-07" db="EMBL/GenBank/DDBJ databases">
        <title>Whole genome sequence of Herpetosiphon geysericola DSM 7119.</title>
        <authorList>
            <person name="Hemp J."/>
            <person name="Ward L.M."/>
            <person name="Pace L.A."/>
            <person name="Fischer W.W."/>
        </authorList>
    </citation>
    <scope>NUCLEOTIDE SEQUENCE [LARGE SCALE GENOMIC DNA]</scope>
    <source>
        <strain evidence="2 3">DSM 7119</strain>
    </source>
</reference>
<gene>
    <name evidence="2" type="ORF">SE18_13680</name>
</gene>
<keyword evidence="3" id="KW-1185">Reference proteome</keyword>
<evidence type="ECO:0000313" key="3">
    <source>
        <dbReference type="Proteomes" id="UP000050277"/>
    </source>
</evidence>
<dbReference type="Proteomes" id="UP000050277">
    <property type="component" value="Unassembled WGS sequence"/>
</dbReference>
<name>A0A0P6Y0H5_9CHLR</name>
<feature type="compositionally biased region" description="Basic and acidic residues" evidence="1">
    <location>
        <begin position="26"/>
        <end position="37"/>
    </location>
</feature>
<organism evidence="2 3">
    <name type="scientific">Herpetosiphon geysericola</name>
    <dbReference type="NCBI Taxonomy" id="70996"/>
    <lineage>
        <taxon>Bacteria</taxon>
        <taxon>Bacillati</taxon>
        <taxon>Chloroflexota</taxon>
        <taxon>Chloroflexia</taxon>
        <taxon>Herpetosiphonales</taxon>
        <taxon>Herpetosiphonaceae</taxon>
        <taxon>Herpetosiphon</taxon>
    </lineage>
</organism>
<accession>A0A0P6Y0H5</accession>
<protein>
    <submittedName>
        <fullName evidence="2">Uncharacterized protein</fullName>
    </submittedName>
</protein>
<feature type="region of interest" description="Disordered" evidence="1">
    <location>
        <begin position="1"/>
        <end position="78"/>
    </location>
</feature>